<protein>
    <submittedName>
        <fullName evidence="1">Uncharacterized protein</fullName>
    </submittedName>
</protein>
<dbReference type="EMBL" id="CP091139">
    <property type="protein sequence ID" value="UUT35222.1"/>
    <property type="molecule type" value="Genomic_DNA"/>
</dbReference>
<organism evidence="1 2">
    <name type="scientific">Microbacterium elymi</name>
    <dbReference type="NCBI Taxonomy" id="2909587"/>
    <lineage>
        <taxon>Bacteria</taxon>
        <taxon>Bacillati</taxon>
        <taxon>Actinomycetota</taxon>
        <taxon>Actinomycetes</taxon>
        <taxon>Micrococcales</taxon>
        <taxon>Microbacteriaceae</taxon>
        <taxon>Microbacterium</taxon>
    </lineage>
</organism>
<sequence>MTAQGTPVGTCTITAMTYDAWGTKKQHQRNVYLTFRVSAPASTSSITVRADLSAATVTTDTSEGAWNWATAVTLPSLQFTPTSTCAALPSITGRTVAGWNWADSPKVFFSLADSSGSYQGKPSCS</sequence>
<dbReference type="RefSeq" id="WP_259611781.1">
    <property type="nucleotide sequence ID" value="NZ_CP091139.2"/>
</dbReference>
<name>A0ABY5NJ82_9MICO</name>
<dbReference type="Proteomes" id="UP001054811">
    <property type="component" value="Chromosome"/>
</dbReference>
<evidence type="ECO:0000313" key="2">
    <source>
        <dbReference type="Proteomes" id="UP001054811"/>
    </source>
</evidence>
<reference evidence="1" key="1">
    <citation type="submission" date="2022-01" db="EMBL/GenBank/DDBJ databases">
        <title>Microbacterium eymi and Microbacterium rhizovicinus sp. nov., isolated from the rhizospheric soil of Elymus tsukushiensis, a plant native to the Dokdo Islands, Republic of Korea.</title>
        <authorList>
            <person name="Hwang Y.J."/>
        </authorList>
    </citation>
    <scope>NUCLEOTIDE SEQUENCE</scope>
    <source>
        <strain evidence="1">KUDC0405</strain>
    </source>
</reference>
<accession>A0ABY5NJ82</accession>
<evidence type="ECO:0000313" key="1">
    <source>
        <dbReference type="EMBL" id="UUT35222.1"/>
    </source>
</evidence>
<keyword evidence="2" id="KW-1185">Reference proteome</keyword>
<proteinExistence type="predicted"/>
<gene>
    <name evidence="1" type="ORF">L2X98_33975</name>
</gene>